<keyword evidence="1" id="KW-0812">Transmembrane</keyword>
<accession>A0ABV1BWB4</accession>
<keyword evidence="4" id="KW-1185">Reference proteome</keyword>
<feature type="transmembrane region" description="Helical" evidence="1">
    <location>
        <begin position="66"/>
        <end position="88"/>
    </location>
</feature>
<dbReference type="RefSeq" id="WP_070101494.1">
    <property type="nucleotide sequence ID" value="NZ_DAWCMB010000244.1"/>
</dbReference>
<keyword evidence="1" id="KW-0472">Membrane</keyword>
<evidence type="ECO:0000313" key="3">
    <source>
        <dbReference type="EMBL" id="MEQ2379612.1"/>
    </source>
</evidence>
<keyword evidence="1" id="KW-1133">Transmembrane helix</keyword>
<comment type="caution">
    <text evidence="3">The sequence shown here is derived from an EMBL/GenBank/DDBJ whole genome shotgun (WGS) entry which is preliminary data.</text>
</comment>
<dbReference type="Pfam" id="PF04892">
    <property type="entry name" value="VanZ"/>
    <property type="match status" value="1"/>
</dbReference>
<evidence type="ECO:0000313" key="4">
    <source>
        <dbReference type="Proteomes" id="UP001442364"/>
    </source>
</evidence>
<dbReference type="EMBL" id="JBBMER010000004">
    <property type="protein sequence ID" value="MEQ2379612.1"/>
    <property type="molecule type" value="Genomic_DNA"/>
</dbReference>
<dbReference type="InterPro" id="IPR006976">
    <property type="entry name" value="VanZ-like"/>
</dbReference>
<dbReference type="Proteomes" id="UP001442364">
    <property type="component" value="Unassembled WGS sequence"/>
</dbReference>
<sequence>MNKQKFHNVMKWIIFVIYMCLLIYVVFFAESMGRTSQTRHIYNLEPFKEIKRFWKYILDNDSLGRIARLNIIGNVVAFIPFGIFLPVLSHRRIKLIATTLYSFSLSLAIELTQLITMVGSCDVDDLILNCLGGLTGYIIYAVWYKIIRRED</sequence>
<proteinExistence type="predicted"/>
<reference evidence="3 4" key="1">
    <citation type="submission" date="2024-03" db="EMBL/GenBank/DDBJ databases">
        <title>Human intestinal bacterial collection.</title>
        <authorList>
            <person name="Pauvert C."/>
            <person name="Hitch T.C.A."/>
            <person name="Clavel T."/>
        </authorList>
    </citation>
    <scope>NUCLEOTIDE SEQUENCE [LARGE SCALE GENOMIC DNA]</scope>
    <source>
        <strain evidence="3 4">CLA-AA-H255</strain>
    </source>
</reference>
<feature type="transmembrane region" description="Helical" evidence="1">
    <location>
        <begin position="126"/>
        <end position="147"/>
    </location>
</feature>
<name>A0ABV1BWB4_9FIRM</name>
<feature type="transmembrane region" description="Helical" evidence="1">
    <location>
        <begin position="12"/>
        <end position="29"/>
    </location>
</feature>
<organism evidence="3 4">
    <name type="scientific">[Lactobacillus] rogosae</name>
    <dbReference type="NCBI Taxonomy" id="706562"/>
    <lineage>
        <taxon>Bacteria</taxon>
        <taxon>Bacillati</taxon>
        <taxon>Bacillota</taxon>
        <taxon>Clostridia</taxon>
        <taxon>Lachnospirales</taxon>
        <taxon>Lachnospiraceae</taxon>
        <taxon>Lachnospira</taxon>
    </lineage>
</organism>
<feature type="domain" description="VanZ-like" evidence="2">
    <location>
        <begin position="15"/>
        <end position="143"/>
    </location>
</feature>
<dbReference type="InterPro" id="IPR053150">
    <property type="entry name" value="Teicoplanin_resist-assoc"/>
</dbReference>
<evidence type="ECO:0000256" key="1">
    <source>
        <dbReference type="SAM" id="Phobius"/>
    </source>
</evidence>
<gene>
    <name evidence="3" type="ORF">WMO14_06935</name>
</gene>
<evidence type="ECO:0000259" key="2">
    <source>
        <dbReference type="Pfam" id="PF04892"/>
    </source>
</evidence>
<feature type="transmembrane region" description="Helical" evidence="1">
    <location>
        <begin position="100"/>
        <end position="120"/>
    </location>
</feature>
<protein>
    <submittedName>
        <fullName evidence="3">VanZ family protein</fullName>
    </submittedName>
</protein>
<dbReference type="PANTHER" id="PTHR36834:SF1">
    <property type="entry name" value="INTEGRAL MEMBRANE PROTEIN"/>
    <property type="match status" value="1"/>
</dbReference>
<dbReference type="PANTHER" id="PTHR36834">
    <property type="entry name" value="MEMBRANE PROTEIN-RELATED"/>
    <property type="match status" value="1"/>
</dbReference>